<dbReference type="InterPro" id="IPR043502">
    <property type="entry name" value="DNA/RNA_pol_sf"/>
</dbReference>
<dbReference type="InterPro" id="IPR053134">
    <property type="entry name" value="RNA-dir_DNA_polymerase"/>
</dbReference>
<dbReference type="CDD" id="cd01647">
    <property type="entry name" value="RT_LTR"/>
    <property type="match status" value="1"/>
</dbReference>
<keyword evidence="1" id="KW-0175">Coiled coil</keyword>
<dbReference type="InterPro" id="IPR043128">
    <property type="entry name" value="Rev_trsase/Diguanyl_cyclase"/>
</dbReference>
<keyword evidence="3" id="KW-0695">RNA-directed DNA polymerase</keyword>
<name>A0A699IED1_TANCI</name>
<dbReference type="AlphaFoldDB" id="A0A699IED1"/>
<keyword evidence="3" id="KW-0548">Nucleotidyltransferase</keyword>
<organism evidence="3">
    <name type="scientific">Tanacetum cinerariifolium</name>
    <name type="common">Dalmatian daisy</name>
    <name type="synonym">Chrysanthemum cinerariifolium</name>
    <dbReference type="NCBI Taxonomy" id="118510"/>
    <lineage>
        <taxon>Eukaryota</taxon>
        <taxon>Viridiplantae</taxon>
        <taxon>Streptophyta</taxon>
        <taxon>Embryophyta</taxon>
        <taxon>Tracheophyta</taxon>
        <taxon>Spermatophyta</taxon>
        <taxon>Magnoliopsida</taxon>
        <taxon>eudicotyledons</taxon>
        <taxon>Gunneridae</taxon>
        <taxon>Pentapetalae</taxon>
        <taxon>asterids</taxon>
        <taxon>campanulids</taxon>
        <taxon>Asterales</taxon>
        <taxon>Asteraceae</taxon>
        <taxon>Asteroideae</taxon>
        <taxon>Anthemideae</taxon>
        <taxon>Anthemidinae</taxon>
        <taxon>Tanacetum</taxon>
    </lineage>
</organism>
<sequence>MNDANMFGVVDLECNEVFVDVREKIAKKEVSTADPVTTAGEVVTVASVEDNVAPITTTTTDVDDELTLYKYIYQLSLHQRIKAKQKMIELEKPLKKKDQIALNEEVARKLEAEMRAKMEEEEVIAREKDEANRAVIEEWDDVHAIIDADRKLVKQIQAQEREQLSIKERSKLLAELIESRRKYLAAKRAEEIKNKPPTKAHQKSLMCTYMRNIEGYKPRICRIFVVENSTYLLTVPPYSGGILKRIVLDLANKWGNTASVVCEEATKGLVLVDGCIRRWVHMVCIKRICIKENTRVMYEPMGYRDAAFRGCMRSISVIGVIGRSSSKGGGALEPWKDSSLVACRLPPYAAYEIGVASRVRVGLGSISHFSSYSSLKYSSSARREGERRFRLDQVLTFSLVSSKTHREGCTASRGVNPFRARRGGLRAGGEGTLSVAIRGSNVRKTHGNEYFCFLDDFSRYFQIPIDHMDQEKTTFTFPFRIYAYRRMPFGLCNAPATFQRIMIAIFHDMIKESIEVFMDNFFFLWKLIQKLS</sequence>
<reference evidence="3" key="1">
    <citation type="journal article" date="2019" name="Sci. Rep.">
        <title>Draft genome of Tanacetum cinerariifolium, the natural source of mosquito coil.</title>
        <authorList>
            <person name="Yamashiro T."/>
            <person name="Shiraishi A."/>
            <person name="Satake H."/>
            <person name="Nakayama K."/>
        </authorList>
    </citation>
    <scope>NUCLEOTIDE SEQUENCE</scope>
</reference>
<dbReference type="SUPFAM" id="SSF56672">
    <property type="entry name" value="DNA/RNA polymerases"/>
    <property type="match status" value="1"/>
</dbReference>
<dbReference type="PANTHER" id="PTHR24559:SF444">
    <property type="entry name" value="REVERSE TRANSCRIPTASE DOMAIN-CONTAINING PROTEIN"/>
    <property type="match status" value="1"/>
</dbReference>
<dbReference type="Gene3D" id="3.30.70.270">
    <property type="match status" value="1"/>
</dbReference>
<dbReference type="InterPro" id="IPR000477">
    <property type="entry name" value="RT_dom"/>
</dbReference>
<feature type="coiled-coil region" evidence="1">
    <location>
        <begin position="100"/>
        <end position="130"/>
    </location>
</feature>
<comment type="caution">
    <text evidence="3">The sequence shown here is derived from an EMBL/GenBank/DDBJ whole genome shotgun (WGS) entry which is preliminary data.</text>
</comment>
<protein>
    <submittedName>
        <fullName evidence="3">Reverse transcriptase domain-containing protein</fullName>
    </submittedName>
</protein>
<dbReference type="Gene3D" id="3.10.10.10">
    <property type="entry name" value="HIV Type 1 Reverse Transcriptase, subunit A, domain 1"/>
    <property type="match status" value="1"/>
</dbReference>
<keyword evidence="3" id="KW-0808">Transferase</keyword>
<dbReference type="PANTHER" id="PTHR24559">
    <property type="entry name" value="TRANSPOSON TY3-I GAG-POL POLYPROTEIN"/>
    <property type="match status" value="1"/>
</dbReference>
<evidence type="ECO:0000259" key="2">
    <source>
        <dbReference type="Pfam" id="PF00078"/>
    </source>
</evidence>
<feature type="domain" description="Reverse transcriptase" evidence="2">
    <location>
        <begin position="441"/>
        <end position="524"/>
    </location>
</feature>
<dbReference type="GO" id="GO:0003964">
    <property type="term" value="F:RNA-directed DNA polymerase activity"/>
    <property type="evidence" value="ECO:0007669"/>
    <property type="project" value="UniProtKB-KW"/>
</dbReference>
<gene>
    <name evidence="3" type="ORF">Tci_510305</name>
</gene>
<proteinExistence type="predicted"/>
<evidence type="ECO:0000256" key="1">
    <source>
        <dbReference type="SAM" id="Coils"/>
    </source>
</evidence>
<accession>A0A699IED1</accession>
<dbReference type="EMBL" id="BKCJ010272334">
    <property type="protein sequence ID" value="GEZ38332.1"/>
    <property type="molecule type" value="Genomic_DNA"/>
</dbReference>
<dbReference type="Pfam" id="PF00078">
    <property type="entry name" value="RVT_1"/>
    <property type="match status" value="1"/>
</dbReference>
<evidence type="ECO:0000313" key="3">
    <source>
        <dbReference type="EMBL" id="GEZ38332.1"/>
    </source>
</evidence>